<sequence>MAGKRKRGAKENGASAVNGHKKAKNNTGAAAKSTTAIFEKRPFVEAPTGEERRREATLYDLLASEDENERITAADCIISSLIGEEKVPEVVLERHLERRLFRGLASGRNAARLGSASSSPSS</sequence>
<name>A0ACC1QKF8_9HYPO</name>
<comment type="caution">
    <text evidence="1">The sequence shown here is derived from an EMBL/GenBank/DDBJ whole genome shotgun (WGS) entry which is preliminary data.</text>
</comment>
<evidence type="ECO:0000313" key="2">
    <source>
        <dbReference type="Proteomes" id="UP001148737"/>
    </source>
</evidence>
<organism evidence="1 2">
    <name type="scientific">Lecanicillium saksenae</name>
    <dbReference type="NCBI Taxonomy" id="468837"/>
    <lineage>
        <taxon>Eukaryota</taxon>
        <taxon>Fungi</taxon>
        <taxon>Dikarya</taxon>
        <taxon>Ascomycota</taxon>
        <taxon>Pezizomycotina</taxon>
        <taxon>Sordariomycetes</taxon>
        <taxon>Hypocreomycetidae</taxon>
        <taxon>Hypocreales</taxon>
        <taxon>Cordycipitaceae</taxon>
        <taxon>Lecanicillium</taxon>
    </lineage>
</organism>
<accession>A0ACC1QKF8</accession>
<reference evidence="1" key="1">
    <citation type="submission" date="2022-07" db="EMBL/GenBank/DDBJ databases">
        <title>Genome Sequence of Lecanicillium saksenae.</title>
        <authorList>
            <person name="Buettner E."/>
        </authorList>
    </citation>
    <scope>NUCLEOTIDE SEQUENCE</scope>
    <source>
        <strain evidence="1">VT-O1</strain>
    </source>
</reference>
<gene>
    <name evidence="1" type="ORF">NLG97_g8319</name>
</gene>
<evidence type="ECO:0000313" key="1">
    <source>
        <dbReference type="EMBL" id="KAJ3479446.1"/>
    </source>
</evidence>
<keyword evidence="2" id="KW-1185">Reference proteome</keyword>
<dbReference type="Proteomes" id="UP001148737">
    <property type="component" value="Unassembled WGS sequence"/>
</dbReference>
<protein>
    <submittedName>
        <fullName evidence="1">Uncharacterized protein</fullName>
    </submittedName>
</protein>
<proteinExistence type="predicted"/>
<dbReference type="EMBL" id="JANAKD010001441">
    <property type="protein sequence ID" value="KAJ3479446.1"/>
    <property type="molecule type" value="Genomic_DNA"/>
</dbReference>